<dbReference type="CDD" id="cd09993">
    <property type="entry name" value="HDAC_classIV"/>
    <property type="match status" value="1"/>
</dbReference>
<dbReference type="PANTHER" id="PTHR10625:SF19">
    <property type="entry name" value="HISTONE DEACETYLASE 12"/>
    <property type="match status" value="1"/>
</dbReference>
<dbReference type="InterPro" id="IPR023696">
    <property type="entry name" value="Ureohydrolase_dom_sf"/>
</dbReference>
<protein>
    <recommendedName>
        <fullName evidence="2">Histone deacetylase domain-containing protein</fullName>
    </recommendedName>
</protein>
<dbReference type="SUPFAM" id="SSF52768">
    <property type="entry name" value="Arginase/deacetylase"/>
    <property type="match status" value="1"/>
</dbReference>
<keyword evidence="1" id="KW-0378">Hydrolase</keyword>
<sequence>MSKFRQTASYLTTFDDETIQGPLVTNETDFMTPEAVEPELVKSPRGPHDADYVDRFVQEKLLKEEENQIGFRNGLYKLVINRTLLEVGATIMTCEAALAHGLATSVAGGTHHAFEGRGSGFTILNDVAVAAQKLLKEGSARKVLCVDLDVHQGDGTASFSADPKHFLHGKLFTLSVHCNENFPFEKGTSTVDVGIPEQTGDDEYLSAVKESVSAALEEIDPDFVIYIAGVDVWEGDKLGRLNVTMEGLKQRDRFVCEEVTGRKIPLACIVGGGYSKDVSCVAARHAIITQEAAKVWRSRQMYKNANNAQ</sequence>
<dbReference type="Proteomes" id="UP001165085">
    <property type="component" value="Unassembled WGS sequence"/>
</dbReference>
<dbReference type="InterPro" id="IPR023801">
    <property type="entry name" value="His_deacetylse_dom"/>
</dbReference>
<dbReference type="GO" id="GO:0040029">
    <property type="term" value="P:epigenetic regulation of gene expression"/>
    <property type="evidence" value="ECO:0007669"/>
    <property type="project" value="TreeGrafter"/>
</dbReference>
<evidence type="ECO:0000313" key="4">
    <source>
        <dbReference type="Proteomes" id="UP001165085"/>
    </source>
</evidence>
<gene>
    <name evidence="3" type="ORF">TrST_g1963</name>
</gene>
<dbReference type="Gene3D" id="3.40.800.20">
    <property type="entry name" value="Histone deacetylase domain"/>
    <property type="match status" value="1"/>
</dbReference>
<evidence type="ECO:0000259" key="2">
    <source>
        <dbReference type="Pfam" id="PF00850"/>
    </source>
</evidence>
<dbReference type="OrthoDB" id="437693at2759"/>
<dbReference type="InterPro" id="IPR037138">
    <property type="entry name" value="His_deacetylse_dom_sf"/>
</dbReference>
<dbReference type="GO" id="GO:0004407">
    <property type="term" value="F:histone deacetylase activity"/>
    <property type="evidence" value="ECO:0007669"/>
    <property type="project" value="InterPro"/>
</dbReference>
<dbReference type="EMBL" id="BRXY01000197">
    <property type="protein sequence ID" value="GMH76417.1"/>
    <property type="molecule type" value="Genomic_DNA"/>
</dbReference>
<keyword evidence="4" id="KW-1185">Reference proteome</keyword>
<dbReference type="GO" id="GO:0016787">
    <property type="term" value="F:hydrolase activity"/>
    <property type="evidence" value="ECO:0007669"/>
    <property type="project" value="UniProtKB-KW"/>
</dbReference>
<accession>A0A9W7AVU3</accession>
<proteinExistence type="predicted"/>
<name>A0A9W7AVU3_9STRA</name>
<evidence type="ECO:0000256" key="1">
    <source>
        <dbReference type="ARBA" id="ARBA00022801"/>
    </source>
</evidence>
<feature type="domain" description="Histone deacetylase" evidence="2">
    <location>
        <begin position="46"/>
        <end position="284"/>
    </location>
</feature>
<dbReference type="InterPro" id="IPR000286">
    <property type="entry name" value="HDACs"/>
</dbReference>
<dbReference type="Pfam" id="PF00850">
    <property type="entry name" value="Hist_deacetyl"/>
    <property type="match status" value="1"/>
</dbReference>
<dbReference type="InterPro" id="IPR044150">
    <property type="entry name" value="HDAC_classIV"/>
</dbReference>
<dbReference type="PRINTS" id="PR01270">
    <property type="entry name" value="HDASUPER"/>
</dbReference>
<dbReference type="PANTHER" id="PTHR10625">
    <property type="entry name" value="HISTONE DEACETYLASE HDAC1-RELATED"/>
    <property type="match status" value="1"/>
</dbReference>
<evidence type="ECO:0000313" key="3">
    <source>
        <dbReference type="EMBL" id="GMH76417.1"/>
    </source>
</evidence>
<organism evidence="3 4">
    <name type="scientific">Triparma strigata</name>
    <dbReference type="NCBI Taxonomy" id="1606541"/>
    <lineage>
        <taxon>Eukaryota</taxon>
        <taxon>Sar</taxon>
        <taxon>Stramenopiles</taxon>
        <taxon>Ochrophyta</taxon>
        <taxon>Bolidophyceae</taxon>
        <taxon>Parmales</taxon>
        <taxon>Triparmaceae</taxon>
        <taxon>Triparma</taxon>
    </lineage>
</organism>
<dbReference type="AlphaFoldDB" id="A0A9W7AVU3"/>
<comment type="caution">
    <text evidence="3">The sequence shown here is derived from an EMBL/GenBank/DDBJ whole genome shotgun (WGS) entry which is preliminary data.</text>
</comment>
<reference evidence="4" key="1">
    <citation type="journal article" date="2023" name="Commun. Biol.">
        <title>Genome analysis of Parmales, the sister group of diatoms, reveals the evolutionary specialization of diatoms from phago-mixotrophs to photoautotrophs.</title>
        <authorList>
            <person name="Ban H."/>
            <person name="Sato S."/>
            <person name="Yoshikawa S."/>
            <person name="Yamada K."/>
            <person name="Nakamura Y."/>
            <person name="Ichinomiya M."/>
            <person name="Sato N."/>
            <person name="Blanc-Mathieu R."/>
            <person name="Endo H."/>
            <person name="Kuwata A."/>
            <person name="Ogata H."/>
        </authorList>
    </citation>
    <scope>NUCLEOTIDE SEQUENCE [LARGE SCALE GENOMIC DNA]</scope>
    <source>
        <strain evidence="4">NIES 3701</strain>
    </source>
</reference>